<dbReference type="Pfam" id="PF01367">
    <property type="entry name" value="5_3_exonuc"/>
    <property type="match status" value="1"/>
</dbReference>
<dbReference type="InterPro" id="IPR002421">
    <property type="entry name" value="5-3_exonuclease"/>
</dbReference>
<evidence type="ECO:0000256" key="5">
    <source>
        <dbReference type="ARBA" id="ARBA00049957"/>
    </source>
</evidence>
<organism evidence="8">
    <name type="scientific">uncultured Solirubrobacteraceae bacterium</name>
    <dbReference type="NCBI Taxonomy" id="1162706"/>
    <lineage>
        <taxon>Bacteria</taxon>
        <taxon>Bacillati</taxon>
        <taxon>Actinomycetota</taxon>
        <taxon>Thermoleophilia</taxon>
        <taxon>Solirubrobacterales</taxon>
        <taxon>Solirubrobacteraceae</taxon>
        <taxon>environmental samples</taxon>
    </lineage>
</organism>
<dbReference type="EMBL" id="CADCVT010000167">
    <property type="protein sequence ID" value="CAA9496457.1"/>
    <property type="molecule type" value="Genomic_DNA"/>
</dbReference>
<evidence type="ECO:0000313" key="8">
    <source>
        <dbReference type="EMBL" id="CAA9496457.1"/>
    </source>
</evidence>
<dbReference type="SUPFAM" id="SSF47807">
    <property type="entry name" value="5' to 3' exonuclease, C-terminal subdomain"/>
    <property type="match status" value="1"/>
</dbReference>
<dbReference type="Pfam" id="PF02739">
    <property type="entry name" value="5_3_exonuc_N"/>
    <property type="match status" value="1"/>
</dbReference>
<dbReference type="PANTHER" id="PTHR42646">
    <property type="entry name" value="FLAP ENDONUCLEASE XNI"/>
    <property type="match status" value="1"/>
</dbReference>
<keyword evidence="3" id="KW-0269">Exonuclease</keyword>
<keyword evidence="4" id="KW-0238">DNA-binding</keyword>
<evidence type="ECO:0000256" key="2">
    <source>
        <dbReference type="ARBA" id="ARBA00022801"/>
    </source>
</evidence>
<evidence type="ECO:0000256" key="6">
    <source>
        <dbReference type="ARBA" id="ARBA00050026"/>
    </source>
</evidence>
<dbReference type="InterPro" id="IPR020045">
    <property type="entry name" value="DNA_polI_H3TH"/>
</dbReference>
<gene>
    <name evidence="8" type="ORF">AVDCRST_MAG85-1499</name>
</gene>
<dbReference type="PANTHER" id="PTHR42646:SF2">
    <property type="entry name" value="5'-3' EXONUCLEASE FAMILY PROTEIN"/>
    <property type="match status" value="1"/>
</dbReference>
<dbReference type="GO" id="GO:0033567">
    <property type="term" value="P:DNA replication, Okazaki fragment processing"/>
    <property type="evidence" value="ECO:0007669"/>
    <property type="project" value="InterPro"/>
</dbReference>
<keyword evidence="2" id="KW-0378">Hydrolase</keyword>
<feature type="domain" description="5'-3' exonuclease" evidence="7">
    <location>
        <begin position="5"/>
        <end position="261"/>
    </location>
</feature>
<dbReference type="Gene3D" id="3.40.50.1010">
    <property type="entry name" value="5'-nuclease"/>
    <property type="match status" value="1"/>
</dbReference>
<dbReference type="CDD" id="cd09898">
    <property type="entry name" value="H3TH_53EXO"/>
    <property type="match status" value="1"/>
</dbReference>
<dbReference type="InterPro" id="IPR038969">
    <property type="entry name" value="FEN"/>
</dbReference>
<protein>
    <recommendedName>
        <fullName evidence="6">5'-3' exonuclease</fullName>
    </recommendedName>
</protein>
<dbReference type="SUPFAM" id="SSF88723">
    <property type="entry name" value="PIN domain-like"/>
    <property type="match status" value="1"/>
</dbReference>
<dbReference type="SMART" id="SM00475">
    <property type="entry name" value="53EXOc"/>
    <property type="match status" value="1"/>
</dbReference>
<dbReference type="GO" id="GO:0017108">
    <property type="term" value="F:5'-flap endonuclease activity"/>
    <property type="evidence" value="ECO:0007669"/>
    <property type="project" value="InterPro"/>
</dbReference>
<dbReference type="CDD" id="cd09859">
    <property type="entry name" value="PIN_53EXO"/>
    <property type="match status" value="1"/>
</dbReference>
<reference evidence="8" key="1">
    <citation type="submission" date="2020-02" db="EMBL/GenBank/DDBJ databases">
        <authorList>
            <person name="Meier V. D."/>
        </authorList>
    </citation>
    <scope>NUCLEOTIDE SEQUENCE</scope>
    <source>
        <strain evidence="8">AVDCRST_MAG85</strain>
    </source>
</reference>
<name>A0A6J4SLH5_9ACTN</name>
<dbReference type="GO" id="GO:0016779">
    <property type="term" value="F:nucleotidyltransferase activity"/>
    <property type="evidence" value="ECO:0007669"/>
    <property type="project" value="UniProtKB-KW"/>
</dbReference>
<evidence type="ECO:0000256" key="1">
    <source>
        <dbReference type="ARBA" id="ARBA00022722"/>
    </source>
</evidence>
<accession>A0A6J4SLH5</accession>
<keyword evidence="8" id="KW-0808">Transferase</keyword>
<evidence type="ECO:0000259" key="7">
    <source>
        <dbReference type="SMART" id="SM00475"/>
    </source>
</evidence>
<dbReference type="GO" id="GO:0008409">
    <property type="term" value="F:5'-3' exonuclease activity"/>
    <property type="evidence" value="ECO:0007669"/>
    <property type="project" value="InterPro"/>
</dbReference>
<keyword evidence="8" id="KW-0548">Nucleotidyltransferase</keyword>
<dbReference type="InterPro" id="IPR036279">
    <property type="entry name" value="5-3_exonuclease_C_sf"/>
</dbReference>
<evidence type="ECO:0000256" key="4">
    <source>
        <dbReference type="ARBA" id="ARBA00023125"/>
    </source>
</evidence>
<dbReference type="Gene3D" id="1.10.150.20">
    <property type="entry name" value="5' to 3' exonuclease, C-terminal subdomain"/>
    <property type="match status" value="1"/>
</dbReference>
<dbReference type="SMART" id="SM00279">
    <property type="entry name" value="HhH2"/>
    <property type="match status" value="1"/>
</dbReference>
<proteinExistence type="predicted"/>
<dbReference type="InterPro" id="IPR020046">
    <property type="entry name" value="5-3_exonucl_a-hlix_arch_N"/>
</dbReference>
<keyword evidence="1" id="KW-0540">Nuclease</keyword>
<comment type="function">
    <text evidence="5">5'-3' exonuclease acting preferentially on double-stranded DNA.</text>
</comment>
<dbReference type="InterPro" id="IPR008918">
    <property type="entry name" value="HhH2"/>
</dbReference>
<dbReference type="GO" id="GO:0003677">
    <property type="term" value="F:DNA binding"/>
    <property type="evidence" value="ECO:0007669"/>
    <property type="project" value="UniProtKB-KW"/>
</dbReference>
<dbReference type="InterPro" id="IPR029060">
    <property type="entry name" value="PIN-like_dom_sf"/>
</dbReference>
<evidence type="ECO:0000256" key="3">
    <source>
        <dbReference type="ARBA" id="ARBA00022839"/>
    </source>
</evidence>
<sequence length="287" mass="31451">MAHTGPLLAVDAPSLLYRAFFALPKSITDGDGHPVNALLGTTNLLLQAIESFWPRAVVMCFGAEAAVYRKELYEPYHADRPPVPDELEHQWRQVEEFFGAFAWQIEGHEELEADDLLGSFATVETEAGGTTVLFTGDRDMFQCVSDDVLVLFPRGGKDGPERVGPAEVRKRYGVEPEQVPDFIALRGDPSDGLPGAKGIGEKTAKEILREHGTLDAAIESSIRMRPRVGAALRDGAEELRRFREIATLVHVPVKRPTDRPTDWAGGAVAARARGMERLAARLDKLAA</sequence>
<dbReference type="AlphaFoldDB" id="A0A6J4SLH5"/>